<evidence type="ECO:0000313" key="5">
    <source>
        <dbReference type="EMBL" id="CAB4641543.1"/>
    </source>
</evidence>
<evidence type="ECO:0000313" key="6">
    <source>
        <dbReference type="EMBL" id="CAB4959606.1"/>
    </source>
</evidence>
<keyword evidence="1" id="KW-0472">Membrane</keyword>
<keyword evidence="1" id="KW-0812">Transmembrane</keyword>
<evidence type="ECO:0000256" key="1">
    <source>
        <dbReference type="SAM" id="Phobius"/>
    </source>
</evidence>
<feature type="transmembrane region" description="Helical" evidence="1">
    <location>
        <begin position="160"/>
        <end position="180"/>
    </location>
</feature>
<organism evidence="2">
    <name type="scientific">freshwater metagenome</name>
    <dbReference type="NCBI Taxonomy" id="449393"/>
    <lineage>
        <taxon>unclassified sequences</taxon>
        <taxon>metagenomes</taxon>
        <taxon>ecological metagenomes</taxon>
    </lineage>
</organism>
<evidence type="ECO:0000313" key="4">
    <source>
        <dbReference type="EMBL" id="CAB4628135.1"/>
    </source>
</evidence>
<accession>A0A6J6CSR9</accession>
<gene>
    <name evidence="2" type="ORF">UFOPK1599_00098</name>
    <name evidence="3" type="ORF">UFOPK1894_00208</name>
    <name evidence="4" type="ORF">UFOPK2139_00066</name>
    <name evidence="5" type="ORF">UFOPK2179_00164</name>
    <name evidence="6" type="ORF">UFOPK3883_00190</name>
</gene>
<dbReference type="EMBL" id="CAEZWC010000006">
    <property type="protein sequence ID" value="CAB4641543.1"/>
    <property type="molecule type" value="Genomic_DNA"/>
</dbReference>
<evidence type="ECO:0000313" key="3">
    <source>
        <dbReference type="EMBL" id="CAB4609670.1"/>
    </source>
</evidence>
<dbReference type="EMBL" id="CAEZVR010000005">
    <property type="protein sequence ID" value="CAB4628135.1"/>
    <property type="molecule type" value="Genomic_DNA"/>
</dbReference>
<dbReference type="EMBL" id="CAEZVA010000008">
    <property type="protein sequence ID" value="CAB4609670.1"/>
    <property type="molecule type" value="Genomic_DNA"/>
</dbReference>
<dbReference type="InterPro" id="IPR045931">
    <property type="entry name" value="DUF6350"/>
</dbReference>
<dbReference type="EMBL" id="CAEZTE010000003">
    <property type="protein sequence ID" value="CAB4554186.1"/>
    <property type="molecule type" value="Genomic_DNA"/>
</dbReference>
<feature type="transmembrane region" description="Helical" evidence="1">
    <location>
        <begin position="296"/>
        <end position="316"/>
    </location>
</feature>
<reference evidence="2" key="1">
    <citation type="submission" date="2020-05" db="EMBL/GenBank/DDBJ databases">
        <authorList>
            <person name="Chiriac C."/>
            <person name="Salcher M."/>
            <person name="Ghai R."/>
            <person name="Kavagutti S V."/>
        </authorList>
    </citation>
    <scope>NUCLEOTIDE SEQUENCE</scope>
</reference>
<dbReference type="Pfam" id="PF19877">
    <property type="entry name" value="DUF6350"/>
    <property type="match status" value="1"/>
</dbReference>
<feature type="transmembrane region" description="Helical" evidence="1">
    <location>
        <begin position="48"/>
        <end position="65"/>
    </location>
</feature>
<keyword evidence="1" id="KW-1133">Transmembrane helix</keyword>
<evidence type="ECO:0000313" key="2">
    <source>
        <dbReference type="EMBL" id="CAB4554186.1"/>
    </source>
</evidence>
<protein>
    <submittedName>
        <fullName evidence="2">Unannotated protein</fullName>
    </submittedName>
</protein>
<feature type="transmembrane region" description="Helical" evidence="1">
    <location>
        <begin position="328"/>
        <end position="352"/>
    </location>
</feature>
<feature type="transmembrane region" description="Helical" evidence="1">
    <location>
        <begin position="108"/>
        <end position="126"/>
    </location>
</feature>
<dbReference type="AlphaFoldDB" id="A0A6J6CSR9"/>
<dbReference type="EMBL" id="CAFBNV010000008">
    <property type="protein sequence ID" value="CAB4959606.1"/>
    <property type="molecule type" value="Genomic_DNA"/>
</dbReference>
<feature type="transmembrane region" description="Helical" evidence="1">
    <location>
        <begin position="12"/>
        <end position="36"/>
    </location>
</feature>
<name>A0A6J6CSR9_9ZZZZ</name>
<feature type="transmembrane region" description="Helical" evidence="1">
    <location>
        <begin position="132"/>
        <end position="148"/>
    </location>
</feature>
<feature type="transmembrane region" description="Helical" evidence="1">
    <location>
        <begin position="71"/>
        <end position="87"/>
    </location>
</feature>
<sequence length="359" mass="39775">MVARNFYVTLQQVIRSVLIIIFPIAFITLFAWATAGSTYGTTSDPMRAAVWLWLGTHLTPFNILSNEVNGYLSYLPIGAVIFPWLAIKNGFNRANETLGNRKTSRAYFIVNYLLLYTILALVSINSQVKIDWLRSIPILLIILIMATSTKRIENLIKLPFSMFLVLLGISGLVFTLSLALNFTTAKNLTIVIQPGILGGILLVLLQVLYLPNLFFATLSYLLGAGFSLGRETYISPFVFELSEIPAIPVLAALPTDKHSWLALFTICLLAIGMVNINLIKRVKLDTRSSRQLKIRFIAISIIFFALASWLSSGSLLSENMSPVGVNPLIMSAVVAGQLLLALLLLYTFPLLFKKKVKQG</sequence>
<proteinExistence type="predicted"/>
<feature type="transmembrane region" description="Helical" evidence="1">
    <location>
        <begin position="259"/>
        <end position="276"/>
    </location>
</feature>